<dbReference type="GO" id="GO:0005615">
    <property type="term" value="C:extracellular space"/>
    <property type="evidence" value="ECO:0007669"/>
    <property type="project" value="TreeGrafter"/>
</dbReference>
<protein>
    <submittedName>
        <fullName evidence="3">Uncharacterized protein</fullName>
    </submittedName>
</protein>
<evidence type="ECO:0000256" key="2">
    <source>
        <dbReference type="ARBA" id="ARBA00022737"/>
    </source>
</evidence>
<dbReference type="SMART" id="SM00364">
    <property type="entry name" value="LRR_BAC"/>
    <property type="match status" value="4"/>
</dbReference>
<comment type="caution">
    <text evidence="3">The sequence shown here is derived from an EMBL/GenBank/DDBJ whole genome shotgun (WGS) entry which is preliminary data.</text>
</comment>
<keyword evidence="2" id="KW-0677">Repeat</keyword>
<dbReference type="Pfam" id="PF00560">
    <property type="entry name" value="LRR_1"/>
    <property type="match status" value="1"/>
</dbReference>
<dbReference type="Gene3D" id="3.80.10.10">
    <property type="entry name" value="Ribonuclease Inhibitor"/>
    <property type="match status" value="1"/>
</dbReference>
<dbReference type="Gene3D" id="1.10.10.10">
    <property type="entry name" value="Winged helix-like DNA-binding domain superfamily/Winged helix DNA-binding domain"/>
    <property type="match status" value="1"/>
</dbReference>
<evidence type="ECO:0000313" key="3">
    <source>
        <dbReference type="EMBL" id="MBB3841045.1"/>
    </source>
</evidence>
<dbReference type="SUPFAM" id="SSF52058">
    <property type="entry name" value="L domain-like"/>
    <property type="match status" value="1"/>
</dbReference>
<dbReference type="InterPro" id="IPR050333">
    <property type="entry name" value="SLRP"/>
</dbReference>
<evidence type="ECO:0000313" key="4">
    <source>
        <dbReference type="Proteomes" id="UP000541352"/>
    </source>
</evidence>
<dbReference type="InterPro" id="IPR036388">
    <property type="entry name" value="WH-like_DNA-bd_sf"/>
</dbReference>
<dbReference type="SUPFAM" id="SSF52540">
    <property type="entry name" value="P-loop containing nucleoside triphosphate hydrolases"/>
    <property type="match status" value="1"/>
</dbReference>
<dbReference type="PANTHER" id="PTHR45712:SF31">
    <property type="entry name" value="PODOCAN"/>
    <property type="match status" value="1"/>
</dbReference>
<dbReference type="EMBL" id="JACIBY010000014">
    <property type="protein sequence ID" value="MBB3841045.1"/>
    <property type="molecule type" value="Genomic_DNA"/>
</dbReference>
<dbReference type="Gene3D" id="3.40.50.300">
    <property type="entry name" value="P-loop containing nucleotide triphosphate hydrolases"/>
    <property type="match status" value="1"/>
</dbReference>
<dbReference type="AlphaFoldDB" id="A0A7W5ZQR3"/>
<name>A0A7W5ZQR3_9BACT</name>
<accession>A0A7W5ZQR3</accession>
<organism evidence="3 4">
    <name type="scientific">Runella defluvii</name>
    <dbReference type="NCBI Taxonomy" id="370973"/>
    <lineage>
        <taxon>Bacteria</taxon>
        <taxon>Pseudomonadati</taxon>
        <taxon>Bacteroidota</taxon>
        <taxon>Cytophagia</taxon>
        <taxon>Cytophagales</taxon>
        <taxon>Spirosomataceae</taxon>
        <taxon>Runella</taxon>
    </lineage>
</organism>
<dbReference type="InterPro" id="IPR001611">
    <property type="entry name" value="Leu-rich_rpt"/>
</dbReference>
<dbReference type="RefSeq" id="WP_183978441.1">
    <property type="nucleotide sequence ID" value="NZ_JACIBY010000014.1"/>
</dbReference>
<dbReference type="Pfam" id="PF08477">
    <property type="entry name" value="Roc"/>
    <property type="match status" value="1"/>
</dbReference>
<evidence type="ECO:0000256" key="1">
    <source>
        <dbReference type="ARBA" id="ARBA00022614"/>
    </source>
</evidence>
<dbReference type="PROSITE" id="PS51419">
    <property type="entry name" value="RAB"/>
    <property type="match status" value="1"/>
</dbReference>
<dbReference type="InterPro" id="IPR027417">
    <property type="entry name" value="P-loop_NTPase"/>
</dbReference>
<gene>
    <name evidence="3" type="ORF">FHS57_005066</name>
</gene>
<keyword evidence="1" id="KW-0433">Leucine-rich repeat</keyword>
<dbReference type="PANTHER" id="PTHR45712">
    <property type="entry name" value="AGAP008170-PA"/>
    <property type="match status" value="1"/>
</dbReference>
<proteinExistence type="predicted"/>
<reference evidence="3 4" key="1">
    <citation type="submission" date="2020-08" db="EMBL/GenBank/DDBJ databases">
        <title>Genomic Encyclopedia of Type Strains, Phase IV (KMG-IV): sequencing the most valuable type-strain genomes for metagenomic binning, comparative biology and taxonomic classification.</title>
        <authorList>
            <person name="Goeker M."/>
        </authorList>
    </citation>
    <scope>NUCLEOTIDE SEQUENCE [LARGE SCALE GENOMIC DNA]</scope>
    <source>
        <strain evidence="3 4">DSM 17976</strain>
    </source>
</reference>
<dbReference type="PROSITE" id="PS51450">
    <property type="entry name" value="LRR"/>
    <property type="match status" value="1"/>
</dbReference>
<dbReference type="SMART" id="SM00365">
    <property type="entry name" value="LRR_SD22"/>
    <property type="match status" value="4"/>
</dbReference>
<dbReference type="PRINTS" id="PR00449">
    <property type="entry name" value="RASTRNSFRMNG"/>
</dbReference>
<keyword evidence="4" id="KW-1185">Reference proteome</keyword>
<dbReference type="Proteomes" id="UP000541352">
    <property type="component" value="Unassembled WGS sequence"/>
</dbReference>
<dbReference type="InterPro" id="IPR032675">
    <property type="entry name" value="LRR_dom_sf"/>
</dbReference>
<sequence>MDSERSMRLSQAARILNRNHSAVASILAAKGYKVDNNPNTRLNGEQLDFLAREFKVDALLGSATPKQEEVAVPQSKSDDSPVLYFRTPQTAAQTGSEDSPVGLKVVGKIELDSESKSVFKPTPTPASTPIPQKTPNELALERIKEFLKTDQTSLNLSDLGLESIPAELKSLKKIKKLSLANNRLKTIENIPDSVIELDLSNNLLSNTQGLSKQVVFLKLNGNRLSDIEHLPNSIQQLEVNHNDIHQVSTFPKSLKYLKINHNQLENIQLPATLESLAICHNKLTQVPEFPKKLKELYLYGNPISGIQPDILGENENTNCLRTIKNYLAELGRRSEPNRNIKLVLVGNSNVGKSSLLRALKDLPHDPAISSTHAIQLDKIEWLDEPQPVHLHVWDLGGQEIYYGTHPIFMRSPAVQLVVFDAETEKAATAPDRFKEEETVRNLKVPFYLSRIEELSPQSKILVAENKSSNIVSPFDNSWGFQTLKVNAQDRIYTHTLKALIRDTATQMSIYGYPVPYYWERVRTFLRESTSKTITKERFYEICRRENVLEEGYNDLLEHLHNTGTLYYRENWAMTSSWTKFGHWRPSIKYLTEEAFFTKKCVHN</sequence>